<evidence type="ECO:0000256" key="6">
    <source>
        <dbReference type="ARBA" id="ARBA00023136"/>
    </source>
</evidence>
<feature type="non-terminal residue" evidence="9">
    <location>
        <position position="1"/>
    </location>
</feature>
<dbReference type="InterPro" id="IPR002898">
    <property type="entry name" value="MotA_ExbB_proton_chnl"/>
</dbReference>
<feature type="transmembrane region" description="Helical" evidence="7">
    <location>
        <begin position="248"/>
        <end position="271"/>
    </location>
</feature>
<dbReference type="InterPro" id="IPR050790">
    <property type="entry name" value="ExbB/TolQ_transport"/>
</dbReference>
<keyword evidence="5 7" id="KW-1133">Transmembrane helix</keyword>
<comment type="subcellular location">
    <subcellularLocation>
        <location evidence="1">Cell membrane</location>
        <topology evidence="1">Multi-pass membrane protein</topology>
    </subcellularLocation>
</comment>
<evidence type="ECO:0000256" key="2">
    <source>
        <dbReference type="ARBA" id="ARBA00010442"/>
    </source>
</evidence>
<feature type="domain" description="MotA/TolQ/ExbB proton channel" evidence="8">
    <location>
        <begin position="199"/>
        <end position="316"/>
    </location>
</feature>
<evidence type="ECO:0000256" key="5">
    <source>
        <dbReference type="ARBA" id="ARBA00022989"/>
    </source>
</evidence>
<gene>
    <name evidence="9" type="ORF">METZ01_LOCUS185136</name>
</gene>
<evidence type="ECO:0000259" key="8">
    <source>
        <dbReference type="Pfam" id="PF01618"/>
    </source>
</evidence>
<feature type="transmembrane region" description="Helical" evidence="7">
    <location>
        <begin position="283"/>
        <end position="303"/>
    </location>
</feature>
<evidence type="ECO:0000256" key="3">
    <source>
        <dbReference type="ARBA" id="ARBA00022475"/>
    </source>
</evidence>
<reference evidence="9" key="1">
    <citation type="submission" date="2018-05" db="EMBL/GenBank/DDBJ databases">
        <authorList>
            <person name="Lanie J.A."/>
            <person name="Ng W.-L."/>
            <person name="Kazmierczak K.M."/>
            <person name="Andrzejewski T.M."/>
            <person name="Davidsen T.M."/>
            <person name="Wayne K.J."/>
            <person name="Tettelin H."/>
            <person name="Glass J.I."/>
            <person name="Rusch D."/>
            <person name="Podicherti R."/>
            <person name="Tsui H.-C.T."/>
            <person name="Winkler M.E."/>
        </authorList>
    </citation>
    <scope>NUCLEOTIDE SEQUENCE</scope>
</reference>
<dbReference type="GO" id="GO:0005886">
    <property type="term" value="C:plasma membrane"/>
    <property type="evidence" value="ECO:0007669"/>
    <property type="project" value="UniProtKB-SubCell"/>
</dbReference>
<evidence type="ECO:0000256" key="4">
    <source>
        <dbReference type="ARBA" id="ARBA00022692"/>
    </source>
</evidence>
<dbReference type="PANTHER" id="PTHR30625">
    <property type="entry name" value="PROTEIN TOLQ"/>
    <property type="match status" value="1"/>
</dbReference>
<keyword evidence="3" id="KW-1003">Cell membrane</keyword>
<sequence>TQGVFEGSIVSAELPGRGQWLGDFAKSMGKSTKLATIEEIERLWFELQREMTESAKVSRFNATVVKTDGETVKQDVIRVGSFNLVSGDEYVGYDLQTGTINELARQPASRFVSSASDLSESSGGFVPFGLDPTRGQLLALQVQVPTIEERVQQGGTPGYVIIALGIIALLLSGERFTTLNMVGAKVNRQSADPSTADTDNPLGRVLKVYHDNKDIDPETLQLKLDEAILKEQPAINARIAFIKIISMVAPLLGLLGTVIGMIVTFQAITLFGTGDPKTMAGGISQALITTVLGLTVAIPTVLLHSIVDSRAKGILHVLTEQSAGLVAEHAEATSK</sequence>
<organism evidence="9">
    <name type="scientific">marine metagenome</name>
    <dbReference type="NCBI Taxonomy" id="408172"/>
    <lineage>
        <taxon>unclassified sequences</taxon>
        <taxon>metagenomes</taxon>
        <taxon>ecological metagenomes</taxon>
    </lineage>
</organism>
<evidence type="ECO:0000313" key="9">
    <source>
        <dbReference type="EMBL" id="SVB32282.1"/>
    </source>
</evidence>
<dbReference type="AlphaFoldDB" id="A0A382D2N6"/>
<comment type="similarity">
    <text evidence="2">Belongs to the ExbB/TolQ family.</text>
</comment>
<proteinExistence type="inferred from homology"/>
<accession>A0A382D2N6</accession>
<feature type="transmembrane region" description="Helical" evidence="7">
    <location>
        <begin position="154"/>
        <end position="171"/>
    </location>
</feature>
<dbReference type="Pfam" id="PF01618">
    <property type="entry name" value="MotA_ExbB"/>
    <property type="match status" value="1"/>
</dbReference>
<evidence type="ECO:0000256" key="7">
    <source>
        <dbReference type="SAM" id="Phobius"/>
    </source>
</evidence>
<evidence type="ECO:0000256" key="1">
    <source>
        <dbReference type="ARBA" id="ARBA00004651"/>
    </source>
</evidence>
<keyword evidence="4 7" id="KW-0812">Transmembrane</keyword>
<dbReference type="EMBL" id="UINC01037178">
    <property type="protein sequence ID" value="SVB32282.1"/>
    <property type="molecule type" value="Genomic_DNA"/>
</dbReference>
<dbReference type="PANTHER" id="PTHR30625:SF11">
    <property type="entry name" value="MOTA_TOLQ_EXBB PROTON CHANNEL DOMAIN-CONTAINING PROTEIN"/>
    <property type="match status" value="1"/>
</dbReference>
<dbReference type="GO" id="GO:0017038">
    <property type="term" value="P:protein import"/>
    <property type="evidence" value="ECO:0007669"/>
    <property type="project" value="TreeGrafter"/>
</dbReference>
<keyword evidence="6 7" id="KW-0472">Membrane</keyword>
<protein>
    <recommendedName>
        <fullName evidence="8">MotA/TolQ/ExbB proton channel domain-containing protein</fullName>
    </recommendedName>
</protein>
<name>A0A382D2N6_9ZZZZ</name>